<feature type="compositionally biased region" description="Basic and acidic residues" evidence="1">
    <location>
        <begin position="97"/>
        <end position="115"/>
    </location>
</feature>
<dbReference type="InterPro" id="IPR035979">
    <property type="entry name" value="RBD_domain_sf"/>
</dbReference>
<feature type="compositionally biased region" description="Polar residues" evidence="1">
    <location>
        <begin position="1"/>
        <end position="10"/>
    </location>
</feature>
<feature type="compositionally biased region" description="Polar residues" evidence="1">
    <location>
        <begin position="22"/>
        <end position="35"/>
    </location>
</feature>
<dbReference type="EMBL" id="QZBN01000991">
    <property type="protein sequence ID" value="THZ34247.1"/>
    <property type="molecule type" value="Genomic_DNA"/>
</dbReference>
<evidence type="ECO:0000313" key="3">
    <source>
        <dbReference type="Proteomes" id="UP000310121"/>
    </source>
</evidence>
<feature type="compositionally biased region" description="Acidic residues" evidence="1">
    <location>
        <begin position="37"/>
        <end position="52"/>
    </location>
</feature>
<feature type="compositionally biased region" description="Basic and acidic residues" evidence="1">
    <location>
        <begin position="150"/>
        <end position="163"/>
    </location>
</feature>
<dbReference type="InterPro" id="IPR012677">
    <property type="entry name" value="Nucleotide-bd_a/b_plait_sf"/>
</dbReference>
<reference evidence="2 3" key="1">
    <citation type="submission" date="2018-10" db="EMBL/GenBank/DDBJ databases">
        <title>Fifty Aureobasidium pullulans genomes reveal a recombining polyextremotolerant generalist.</title>
        <authorList>
            <person name="Gostincar C."/>
            <person name="Turk M."/>
            <person name="Zajc J."/>
            <person name="Gunde-Cimerman N."/>
        </authorList>
    </citation>
    <scope>NUCLEOTIDE SEQUENCE [LARGE SCALE GENOMIC DNA]</scope>
    <source>
        <strain evidence="2 3">EXF-3844</strain>
    </source>
</reference>
<sequence length="459" mass="49158">MYTKAANQSRVKYRALPRTPGPLTNTGYPINTSFTMADDDNFDIDIYGDEDQDLKPEPQPEEEQKEQDTDFGPGLDGTGYGQQANEPETEPPIDNNVKLEGDPDEMKVQYEKSHGGAEANGLQEQQQIHSTTGSSADQYNVPKQAPTEQGTKRKEGEDTREVDPGATSALRLGELQWWISEDDIRGWTNQCGCEDELKEVTFNEHKVNGKSKGEAFVELASPQAATALKHRVDSFGADQQYVKKHTCIYVRPDYNPFKTSPKDAPQRNKVAAPGAYNNGPAFQQTGGFRGGRGGYNRGGMNNMNTGMGMGNMRGGYNNPQMNMMAAGFNGGAMGGNFNNNMMGGFNNAMGGFNNRGGMVGGNMRGGFQNNRGRGGMGMPNMAMGMGNMGMNNMTNMGGMGGMGAMNMGNMNMGGFGNNTQGGHFNPGFFNAGAAANGNTSGGGMSPSGNPHGAKRPRPE</sequence>
<accession>A0A4S9UA83</accession>
<gene>
    <name evidence="2" type="ORF">D6C90_07831</name>
</gene>
<feature type="compositionally biased region" description="Polar residues" evidence="1">
    <location>
        <begin position="122"/>
        <end position="138"/>
    </location>
</feature>
<dbReference type="PANTHER" id="PTHR23204">
    <property type="entry name" value="CLEAVAGE AND POLYADENYLATION SPECIFIC FACTOR"/>
    <property type="match status" value="1"/>
</dbReference>
<dbReference type="GO" id="GO:0006397">
    <property type="term" value="P:mRNA processing"/>
    <property type="evidence" value="ECO:0007669"/>
    <property type="project" value="UniProtKB-KW"/>
</dbReference>
<evidence type="ECO:0000256" key="1">
    <source>
        <dbReference type="SAM" id="MobiDB-lite"/>
    </source>
</evidence>
<dbReference type="GO" id="GO:0003676">
    <property type="term" value="F:nucleic acid binding"/>
    <property type="evidence" value="ECO:0007669"/>
    <property type="project" value="InterPro"/>
</dbReference>
<dbReference type="AlphaFoldDB" id="A0A4S9UA83"/>
<protein>
    <recommendedName>
        <fullName evidence="4">RRM domain-containing protein</fullName>
    </recommendedName>
</protein>
<dbReference type="InterPro" id="IPR034772">
    <property type="entry name" value="CPSF6/7"/>
</dbReference>
<comment type="caution">
    <text evidence="2">The sequence shown here is derived from an EMBL/GenBank/DDBJ whole genome shotgun (WGS) entry which is preliminary data.</text>
</comment>
<dbReference type="SUPFAM" id="SSF54928">
    <property type="entry name" value="RNA-binding domain, RBD"/>
    <property type="match status" value="1"/>
</dbReference>
<dbReference type="Gene3D" id="3.30.70.330">
    <property type="match status" value="1"/>
</dbReference>
<proteinExistence type="predicted"/>
<evidence type="ECO:0000313" key="2">
    <source>
        <dbReference type="EMBL" id="THZ34247.1"/>
    </source>
</evidence>
<evidence type="ECO:0008006" key="4">
    <source>
        <dbReference type="Google" id="ProtNLM"/>
    </source>
</evidence>
<organism evidence="2 3">
    <name type="scientific">Aureobasidium pullulans</name>
    <name type="common">Black yeast</name>
    <name type="synonym">Pullularia pullulans</name>
    <dbReference type="NCBI Taxonomy" id="5580"/>
    <lineage>
        <taxon>Eukaryota</taxon>
        <taxon>Fungi</taxon>
        <taxon>Dikarya</taxon>
        <taxon>Ascomycota</taxon>
        <taxon>Pezizomycotina</taxon>
        <taxon>Dothideomycetes</taxon>
        <taxon>Dothideomycetidae</taxon>
        <taxon>Dothideales</taxon>
        <taxon>Saccotheciaceae</taxon>
        <taxon>Aureobasidium</taxon>
    </lineage>
</organism>
<feature type="region of interest" description="Disordered" evidence="1">
    <location>
        <begin position="1"/>
        <end position="167"/>
    </location>
</feature>
<dbReference type="GO" id="GO:0005634">
    <property type="term" value="C:nucleus"/>
    <property type="evidence" value="ECO:0007669"/>
    <property type="project" value="UniProtKB-SubCell"/>
</dbReference>
<dbReference type="Proteomes" id="UP000310121">
    <property type="component" value="Unassembled WGS sequence"/>
</dbReference>
<feature type="region of interest" description="Disordered" evidence="1">
    <location>
        <begin position="435"/>
        <end position="459"/>
    </location>
</feature>
<name>A0A4S9UA83_AURPU</name>